<keyword evidence="5" id="KW-0325">Glycoprotein</keyword>
<name>A0A7G8PZA7_9GAMM</name>
<dbReference type="PANTHER" id="PTHR16631">
    <property type="entry name" value="GLUCAN 1,3-BETA-GLUCOSIDASE"/>
    <property type="match status" value="1"/>
</dbReference>
<dbReference type="KEGG" id="dtl:H8F01_12010"/>
<keyword evidence="4 12" id="KW-0472">Membrane</keyword>
<feature type="transmembrane region" description="Helical" evidence="12">
    <location>
        <begin position="505"/>
        <end position="523"/>
    </location>
</feature>
<evidence type="ECO:0000256" key="2">
    <source>
        <dbReference type="ARBA" id="ARBA00022475"/>
    </source>
</evidence>
<evidence type="ECO:0000256" key="10">
    <source>
        <dbReference type="ARBA" id="ARBA00042373"/>
    </source>
</evidence>
<feature type="transmembrane region" description="Helical" evidence="12">
    <location>
        <begin position="353"/>
        <end position="373"/>
    </location>
</feature>
<keyword evidence="14" id="KW-1185">Reference proteome</keyword>
<comment type="subcellular location">
    <subcellularLocation>
        <location evidence="1">Cell membrane</location>
    </subcellularLocation>
</comment>
<keyword evidence="12" id="KW-1133">Transmembrane helix</keyword>
<keyword evidence="8" id="KW-0624">Polysaccharide degradation</keyword>
<dbReference type="GO" id="GO:0005886">
    <property type="term" value="C:plasma membrane"/>
    <property type="evidence" value="ECO:0007669"/>
    <property type="project" value="UniProtKB-SubCell"/>
</dbReference>
<sequence>MSPTSSPSSRVAPIAWLILVVAMVAGALWWWRMGRPVPVPDAPTARIACVSYAPFRKAGETPLDIHAFVTPERIDADLKALSERFDCVRTYSQSFGLNAVPEIAQKYGMKVLMGIWLGRDRKFNDNEVAMGIATAKAHPEVIRGVIVGNEVLLRGEQSPDALIAYARQVRTALKDTHVPVTYADVWEFWLRYPQMADAVDYITIHILPYWEDEPVPPEAAIQHVADVYARMKARFPGRAVMIGETGWPSAGRQRRAASASLVNEARYLRDFLRYAGSVDMPYNVIEAFDQPWKRAQEGTVGGYWGIFDVNAKPKFSMEGPVTEEPNWIVGWYAGAAGALLFLLAGLWRRELRLARSVIALALAGSATAMSLAWQGRRMIYDCRNALEWGLYGVLCAVTLLSAIYLARRVAALLAGVTFPATDRRLRFLWMFGLAFYDLLMVFDGRYRDFPLGLFWPPAVGFLIVALMQARDNRVLPIVEERFIACFLPLLAAVSVAQEIGLNPSTWLWLGVNLATAGAVMIDWRRAGRGLHAHQAQAAHQ</sequence>
<reference evidence="13 14" key="1">
    <citation type="submission" date="2020-08" db="EMBL/GenBank/DDBJ databases">
        <title>Dyella sp. G9 isolated from forest soil.</title>
        <authorList>
            <person name="Fu J."/>
            <person name="Qiu L."/>
        </authorList>
    </citation>
    <scope>NUCLEOTIDE SEQUENCE [LARGE SCALE GENOMIC DNA]</scope>
    <source>
        <strain evidence="13 14">G9</strain>
    </source>
</reference>
<accession>A0A7G8PZA7</accession>
<dbReference type="InterPro" id="IPR017853">
    <property type="entry name" value="GH"/>
</dbReference>
<gene>
    <name evidence="13" type="ORF">H8F01_12010</name>
</gene>
<dbReference type="SUPFAM" id="SSF51445">
    <property type="entry name" value="(Trans)glycosidases"/>
    <property type="match status" value="1"/>
</dbReference>
<dbReference type="Proteomes" id="UP000515873">
    <property type="component" value="Chromosome"/>
</dbReference>
<evidence type="ECO:0000256" key="1">
    <source>
        <dbReference type="ARBA" id="ARBA00004236"/>
    </source>
</evidence>
<feature type="transmembrane region" description="Helical" evidence="12">
    <location>
        <begin position="427"/>
        <end position="446"/>
    </location>
</feature>
<feature type="transmembrane region" description="Helical" evidence="12">
    <location>
        <begin position="481"/>
        <end position="499"/>
    </location>
</feature>
<organism evidence="13 14">
    <name type="scientific">Dyella telluris</name>
    <dbReference type="NCBI Taxonomy" id="2763498"/>
    <lineage>
        <taxon>Bacteria</taxon>
        <taxon>Pseudomonadati</taxon>
        <taxon>Pseudomonadota</taxon>
        <taxon>Gammaproteobacteria</taxon>
        <taxon>Lysobacterales</taxon>
        <taxon>Rhodanobacteraceae</taxon>
        <taxon>Dyella</taxon>
    </lineage>
</organism>
<evidence type="ECO:0000256" key="8">
    <source>
        <dbReference type="ARBA" id="ARBA00023326"/>
    </source>
</evidence>
<comment type="function">
    <text evidence="9">Glucanases play a role in cell expansion during growth, in cell-cell fusion during mating, and in spore release during sporulation. This enzyme may be involved in beta-glucan degradation. Active on laminarin and lichenan.</text>
</comment>
<keyword evidence="7" id="KW-0961">Cell wall biogenesis/degradation</keyword>
<dbReference type="GO" id="GO:0000272">
    <property type="term" value="P:polysaccharide catabolic process"/>
    <property type="evidence" value="ECO:0007669"/>
    <property type="project" value="UniProtKB-KW"/>
</dbReference>
<keyword evidence="2" id="KW-1003">Cell membrane</keyword>
<feature type="transmembrane region" description="Helical" evidence="12">
    <location>
        <begin position="388"/>
        <end position="406"/>
    </location>
</feature>
<feature type="transmembrane region" description="Helical" evidence="12">
    <location>
        <begin position="12"/>
        <end position="31"/>
    </location>
</feature>
<evidence type="ECO:0000256" key="5">
    <source>
        <dbReference type="ARBA" id="ARBA00023180"/>
    </source>
</evidence>
<dbReference type="EMBL" id="CP060412">
    <property type="protein sequence ID" value="QNJ99864.1"/>
    <property type="molecule type" value="Genomic_DNA"/>
</dbReference>
<dbReference type="AlphaFoldDB" id="A0A7G8PZA7"/>
<keyword evidence="12" id="KW-0812">Transmembrane</keyword>
<evidence type="ECO:0000313" key="14">
    <source>
        <dbReference type="Proteomes" id="UP000515873"/>
    </source>
</evidence>
<evidence type="ECO:0000256" key="9">
    <source>
        <dbReference type="ARBA" id="ARBA00037649"/>
    </source>
</evidence>
<feature type="transmembrane region" description="Helical" evidence="12">
    <location>
        <begin position="452"/>
        <end position="469"/>
    </location>
</feature>
<dbReference type="RefSeq" id="WP_187055355.1">
    <property type="nucleotide sequence ID" value="NZ_CP060412.1"/>
</dbReference>
<feature type="transmembrane region" description="Helical" evidence="12">
    <location>
        <begin position="327"/>
        <end position="346"/>
    </location>
</feature>
<dbReference type="GO" id="GO:0016787">
    <property type="term" value="F:hydrolase activity"/>
    <property type="evidence" value="ECO:0007669"/>
    <property type="project" value="UniProtKB-KW"/>
</dbReference>
<keyword evidence="6" id="KW-0119">Carbohydrate metabolism</keyword>
<dbReference type="Gene3D" id="3.20.20.80">
    <property type="entry name" value="Glycosidases"/>
    <property type="match status" value="1"/>
</dbReference>
<dbReference type="InterPro" id="IPR050732">
    <property type="entry name" value="Beta-glucan_modifiers"/>
</dbReference>
<dbReference type="PANTHER" id="PTHR16631:SF17">
    <property type="entry name" value="GLUCAN ENDO-1,3-BETA-GLUCOSIDASE BTGC"/>
    <property type="match status" value="1"/>
</dbReference>
<evidence type="ECO:0000256" key="12">
    <source>
        <dbReference type="SAM" id="Phobius"/>
    </source>
</evidence>
<dbReference type="GO" id="GO:0071555">
    <property type="term" value="P:cell wall organization"/>
    <property type="evidence" value="ECO:0007669"/>
    <property type="project" value="UniProtKB-KW"/>
</dbReference>
<protein>
    <recommendedName>
        <fullName evidence="11">Endo-1,3-beta-glucanase btgC</fullName>
    </recommendedName>
    <alternativeName>
        <fullName evidence="10">Laminarinase btgC</fullName>
    </alternativeName>
</protein>
<keyword evidence="3 13" id="KW-0378">Hydrolase</keyword>
<evidence type="ECO:0000256" key="4">
    <source>
        <dbReference type="ARBA" id="ARBA00023136"/>
    </source>
</evidence>
<evidence type="ECO:0000256" key="6">
    <source>
        <dbReference type="ARBA" id="ARBA00023277"/>
    </source>
</evidence>
<evidence type="ECO:0000256" key="11">
    <source>
        <dbReference type="ARBA" id="ARBA00043078"/>
    </source>
</evidence>
<evidence type="ECO:0000313" key="13">
    <source>
        <dbReference type="EMBL" id="QNJ99864.1"/>
    </source>
</evidence>
<evidence type="ECO:0000256" key="3">
    <source>
        <dbReference type="ARBA" id="ARBA00022801"/>
    </source>
</evidence>
<evidence type="ECO:0000256" key="7">
    <source>
        <dbReference type="ARBA" id="ARBA00023316"/>
    </source>
</evidence>
<proteinExistence type="predicted"/>